<dbReference type="InterPro" id="IPR012910">
    <property type="entry name" value="Plug_dom"/>
</dbReference>
<dbReference type="EMBL" id="UOFQ01000030">
    <property type="protein sequence ID" value="VAW85821.1"/>
    <property type="molecule type" value="Genomic_DNA"/>
</dbReference>
<reference evidence="11" key="1">
    <citation type="submission" date="2018-06" db="EMBL/GenBank/DDBJ databases">
        <authorList>
            <person name="Zhirakovskaya E."/>
        </authorList>
    </citation>
    <scope>NUCLEOTIDE SEQUENCE</scope>
</reference>
<evidence type="ECO:0000259" key="9">
    <source>
        <dbReference type="Pfam" id="PF00593"/>
    </source>
</evidence>
<dbReference type="Gene3D" id="2.170.130.10">
    <property type="entry name" value="TonB-dependent receptor, plug domain"/>
    <property type="match status" value="1"/>
</dbReference>
<proteinExistence type="predicted"/>
<dbReference type="GO" id="GO:0009279">
    <property type="term" value="C:cell outer membrane"/>
    <property type="evidence" value="ECO:0007669"/>
    <property type="project" value="UniProtKB-SubCell"/>
</dbReference>
<evidence type="ECO:0000256" key="3">
    <source>
        <dbReference type="ARBA" id="ARBA00022692"/>
    </source>
</evidence>
<dbReference type="InterPro" id="IPR000531">
    <property type="entry name" value="Beta-barrel_TonB"/>
</dbReference>
<evidence type="ECO:0000313" key="11">
    <source>
        <dbReference type="EMBL" id="VAW85821.1"/>
    </source>
</evidence>
<keyword evidence="6" id="KW-0472">Membrane</keyword>
<sequence length="689" mass="76770">MATHRFHRHPFNVVLLLVLTPVVALAAEPTTLDTITITGTKEAQPVAESTASVGVINSHVIDELKPGHPSEIMGTIPGVHINVTGGEGHMTAIRQPISTSPVYLYLEDGIPTRSAGFFNHNALYEVNLPQAGGIEVTKGPGTALYGSDAIGGVINVLTRPAPLKPEAEVTAEIGDHGWNRLLVSGGTTHGDHGIRADLNITSTDGWRDATEYDRQSATVRWDRFLTSGATLKTVITASNIEQKTAGTSRLSEEDYFNNPTKNRTPISLRNVEALRISSAYEKEGDNTLLSITPYARYNSMELLPNWSLTYDPQHYTTESYSLGLQSKYRMDFSPNRTQVIVGIDFDHSPGSRNENAINATRTNDIFTSFTEGNKTYQYDVDVTSVAPYIHFETSPTDKLRIDAGLRIDYMAYDYSNQLGVETAGSHRRPGSTTVEFDHLSPKLGATYAFNDQLNGYANYRNTFRAPSESQLFRQGQALNTVDLKPVEADNFEIGLRGGTDRHRYEVSVYHMIKKDDILSFRNTTDGTRETQNAGETQHQGIEIGFGSALTNTIKLNISHSYAEHTYEEWSPKTGINYSGNEMSSAPRNISDARLNWHARALNGGRIELNWERLGSYWLDNENTHQYEGHDLYHLRANYFLNKQLELFGRMHNLTDERYATGASFSQFNGEEFAPGLPRTLYAGVSYKWQ</sequence>
<accession>A0A3B0Z2B3</accession>
<dbReference type="GO" id="GO:0015344">
    <property type="term" value="F:siderophore uptake transmembrane transporter activity"/>
    <property type="evidence" value="ECO:0007669"/>
    <property type="project" value="TreeGrafter"/>
</dbReference>
<dbReference type="Gene3D" id="2.40.170.20">
    <property type="entry name" value="TonB-dependent receptor, beta-barrel domain"/>
    <property type="match status" value="1"/>
</dbReference>
<dbReference type="InterPro" id="IPR036942">
    <property type="entry name" value="Beta-barrel_TonB_sf"/>
</dbReference>
<dbReference type="GO" id="GO:0044718">
    <property type="term" value="P:siderophore transmembrane transport"/>
    <property type="evidence" value="ECO:0007669"/>
    <property type="project" value="TreeGrafter"/>
</dbReference>
<dbReference type="AlphaFoldDB" id="A0A3B0Z2B3"/>
<evidence type="ECO:0000259" key="10">
    <source>
        <dbReference type="Pfam" id="PF07715"/>
    </source>
</evidence>
<evidence type="ECO:0000256" key="1">
    <source>
        <dbReference type="ARBA" id="ARBA00004571"/>
    </source>
</evidence>
<evidence type="ECO:0000256" key="6">
    <source>
        <dbReference type="ARBA" id="ARBA00023136"/>
    </source>
</evidence>
<protein>
    <submittedName>
        <fullName evidence="11">TonB-dependent receptor Outer membrane receptor for ferrienterochelin and colicins</fullName>
    </submittedName>
</protein>
<keyword evidence="8" id="KW-0998">Cell outer membrane</keyword>
<keyword evidence="5" id="KW-0798">TonB box</keyword>
<keyword evidence="7 11" id="KW-0675">Receptor</keyword>
<feature type="domain" description="TonB-dependent receptor plug" evidence="10">
    <location>
        <begin position="46"/>
        <end position="153"/>
    </location>
</feature>
<organism evidence="11">
    <name type="scientific">hydrothermal vent metagenome</name>
    <dbReference type="NCBI Taxonomy" id="652676"/>
    <lineage>
        <taxon>unclassified sequences</taxon>
        <taxon>metagenomes</taxon>
        <taxon>ecological metagenomes</taxon>
    </lineage>
</organism>
<dbReference type="InterPro" id="IPR037066">
    <property type="entry name" value="Plug_dom_sf"/>
</dbReference>
<gene>
    <name evidence="11" type="ORF">MNBD_GAMMA17-2166</name>
</gene>
<dbReference type="PROSITE" id="PS52016">
    <property type="entry name" value="TONB_DEPENDENT_REC_3"/>
    <property type="match status" value="1"/>
</dbReference>
<dbReference type="PANTHER" id="PTHR30069:SF29">
    <property type="entry name" value="HEMOGLOBIN AND HEMOGLOBIN-HAPTOGLOBIN-BINDING PROTEIN 1-RELATED"/>
    <property type="match status" value="1"/>
</dbReference>
<keyword evidence="2" id="KW-0813">Transport</keyword>
<dbReference type="Pfam" id="PF00593">
    <property type="entry name" value="TonB_dep_Rec_b-barrel"/>
    <property type="match status" value="1"/>
</dbReference>
<dbReference type="SUPFAM" id="SSF56935">
    <property type="entry name" value="Porins"/>
    <property type="match status" value="1"/>
</dbReference>
<comment type="subcellular location">
    <subcellularLocation>
        <location evidence="1">Cell outer membrane</location>
        <topology evidence="1">Multi-pass membrane protein</topology>
    </subcellularLocation>
</comment>
<dbReference type="PANTHER" id="PTHR30069">
    <property type="entry name" value="TONB-DEPENDENT OUTER MEMBRANE RECEPTOR"/>
    <property type="match status" value="1"/>
</dbReference>
<evidence type="ECO:0000256" key="7">
    <source>
        <dbReference type="ARBA" id="ARBA00023170"/>
    </source>
</evidence>
<evidence type="ECO:0000256" key="8">
    <source>
        <dbReference type="ARBA" id="ARBA00023237"/>
    </source>
</evidence>
<keyword evidence="3" id="KW-0812">Transmembrane</keyword>
<evidence type="ECO:0000256" key="4">
    <source>
        <dbReference type="ARBA" id="ARBA00022729"/>
    </source>
</evidence>
<name>A0A3B0Z2B3_9ZZZZ</name>
<evidence type="ECO:0000256" key="5">
    <source>
        <dbReference type="ARBA" id="ARBA00023077"/>
    </source>
</evidence>
<keyword evidence="4" id="KW-0732">Signal</keyword>
<dbReference type="Pfam" id="PF07715">
    <property type="entry name" value="Plug"/>
    <property type="match status" value="1"/>
</dbReference>
<dbReference type="InterPro" id="IPR039426">
    <property type="entry name" value="TonB-dep_rcpt-like"/>
</dbReference>
<feature type="domain" description="TonB-dependent receptor-like beta-barrel" evidence="9">
    <location>
        <begin position="218"/>
        <end position="653"/>
    </location>
</feature>
<evidence type="ECO:0000256" key="2">
    <source>
        <dbReference type="ARBA" id="ARBA00022448"/>
    </source>
</evidence>